<dbReference type="InterPro" id="IPR029045">
    <property type="entry name" value="ClpP/crotonase-like_dom_sf"/>
</dbReference>
<feature type="domain" description="Carrier" evidence="13">
    <location>
        <begin position="3398"/>
        <end position="3471"/>
    </location>
</feature>
<dbReference type="Gene3D" id="3.30.70.3290">
    <property type="match status" value="1"/>
</dbReference>
<feature type="domain" description="Ketosynthase family 3 (KS3)" evidence="14">
    <location>
        <begin position="2508"/>
        <end position="2931"/>
    </location>
</feature>
<dbReference type="Gene3D" id="1.10.1200.10">
    <property type="entry name" value="ACP-like"/>
    <property type="match status" value="6"/>
</dbReference>
<feature type="domain" description="Ketosynthase family 3 (KS3)" evidence="14">
    <location>
        <begin position="7"/>
        <end position="437"/>
    </location>
</feature>
<dbReference type="Pfam" id="PF02801">
    <property type="entry name" value="Ketoacyl-synt_C"/>
    <property type="match status" value="6"/>
</dbReference>
<dbReference type="SMART" id="SM00826">
    <property type="entry name" value="PKS_DH"/>
    <property type="match status" value="1"/>
</dbReference>
<dbReference type="InterPro" id="IPR009081">
    <property type="entry name" value="PP-bd_ACP"/>
</dbReference>
<dbReference type="InterPro" id="IPR036736">
    <property type="entry name" value="ACP-like_sf"/>
</dbReference>
<dbReference type="SMART" id="SM01294">
    <property type="entry name" value="PKS_PP_betabranch"/>
    <property type="match status" value="3"/>
</dbReference>
<dbReference type="NCBIfam" id="NF005496">
    <property type="entry name" value="PRK07110.1"/>
    <property type="match status" value="1"/>
</dbReference>
<dbReference type="Pfam" id="PF00550">
    <property type="entry name" value="PP-binding"/>
    <property type="match status" value="6"/>
</dbReference>
<dbReference type="InterPro" id="IPR001753">
    <property type="entry name" value="Enoyl-CoA_hydra/iso"/>
</dbReference>
<dbReference type="PROSITE" id="PS00012">
    <property type="entry name" value="PHOSPHOPANTETHEINE"/>
    <property type="match status" value="4"/>
</dbReference>
<sequence>MAKGGTREPVAIIGLGMRLPGANGLDAFWDHLAAERSLISEVSADRWDGEALMGDPAKGNRTNSIWGGFVEDADCFDAGFFGISPREAAWMDPQQRFALEMSWHAIEDAGYRASDLAGSRTGVYMGVCHWDYAELLEKHLAQVDAYTPTGIAFSIIANRVSHFFDFQGPSITNDTACAASMTSIYEAVRALQDGTCDLALAGGVNLIWSPNHFVAFSKAGMLSKDGKGKAFDDAADGYVRGEGGAVLLLKPLSRALADGDPIHAIIRGIGINHGGRTNSLTVTNPLAQAKLITEVHREAGVSPDSIDYVEAHGPGTPLGDPIEISGLKQAFATLAEENGVTFTGESCGIGSVKTNIGHLEGAAGVAGIVKVLAALKHGQLPANVGFRELNRLIDLSGTPFRIQSEATAWPHEQGRSRRACVSSFGFGGSNGHVVLEEPPVQKPVAADGEKSLHVIPLSAVTEARLSEYVAALLRFVEQADGERISLADIARTWQAAREPLEARCAFFVRTLEGLADALRASLIGDGLSGRLFPKGIDEANVPEPAKEMEFASRWIAGEDVHWPTGGKAEGSRIHAPVYPFERERHWMDLSLGAKDQHPVPHPLLHWNTSRFDGCSFTTRLTGDEFVLYDHHVGDSQVLPGVACLEMARAAVDVAGGLQSPSFAIEDVVWSKPIRIADRRAVTVETALERREPDRIRFSIRTAEEPGDRVSNVPNAQGTLLPLTEAPATSVNLDELKAHMSGRVEPQTCYDRLRTSGVDHGPSFRALAQVHRGTSEALAQLKLPRRLLASLDAMPLHPVLLDAAIQAWVAIGDDTPSGAAVPFSCRRIEVFGACEPVMWVHVRLTSGAAPDAPMRHLDIDLYDKTGVKKAAFHDLALRVLKPGVEVTAEVTGDAADPSLSMVVTDGNWQEAPLQLRTGGATGQTRILLAGATAETAAVIGERTGWGVDRLPDVAESGIAEAAETLFIAAHRIVADILRARPAEPIRILILATDAVPVPAVAPLAGLLKTAAIENPKIGGRVITLAGECSPDRLSSIALAEARASDTLVELRYSAAGMRQAWMPVSETSLEEPEPFSIDPDGVYWITGGLGGLGLIFADWLVARGARKLVLTGRREKPDRDGQARLEALREQGADVAYFACDIAKPEEVEDVAARIAREQGALKGIIHTAGILDDGYILTQEVAKAAGVFAPKVAGTVNLDRATQDQPLDFFVLCSSIASVFGNAGQAAYAAANAFMDAFAETRSANVASGARKGKTIAVAWPLWSEGGMSVDMATLEAMKRRLGLTPLPTEAGLAALETVLSGNGSPRSTVLHGDLERIDAVLAGFGESPDVEPVDVAPEQTADTPVAAGIDDATLKRKTVDYVRDILADVLEMDAARIRANRKLEEYGLDSIAIVESTNRLEEALGPLSKTLFFEYVDLEGVADHLVAEHKPALQSLFAEDEVAVKAEAAPPPPAQKTAAMEARPAGVVSSAPVQEEESQRPAEPARDDRHDIAIVGLSLHVSKADDQDAFWKMLSEGIDGFEPVPSERWDNSALHHGERDVLGKTVVKTGAFLKDIDKFDPRYFRISQAEAELMSPEVRLFLQASVEAFEDAGYSRETMARRTGGDVAVIVGSMTNEYDLYGFQNMLMRGSLASGSYTGTVPNMVSYYYGFTGPSYFLDTMCSAASTCVHEAVHMLRAGRCRMALAGGVSLLLHPQKLIATSQEHFTTKSADVIRGYGLGAEGTILGEGVGALVLKPLADAERDGDHIYGVITGSGISNAGVRNGFTVPNPNQQAVAIERALDDAGISPKTIGYIEGHGSGTALGDPIEVKALTQVFRKHTDAVQTCPIGTVKSNVAHLLGASGLAGIVKVLAQLKHGQLAPSLHAETLNPDIPFAASPFYVQRELSPWTRLKDEAGRELPRRAGVTSIGAGGMNSHIIIEEYRTPVRPAARQEPDLLVFSALTADRLRTVLQRFKTYLQGHPDNRLADIAYTLQSGRNELTCRLALIARDRAEALAAIDTFLASGECAPGMVPGMVYVPSILDCDPPEDRDALIADCAARRLEAVASAWCAGASVDWDVLNEGRDVRRVSLPAYPFERIRCWCQEEPDAPSVVNPIGARSKLHPFIGLNRSDVTGLRYTTAIHLKELRDYVYTDGGRDTVLPTVAAEIAAAAARIAGMAEHPFVRELQITASPNWSEVRDLEIAVEPGAAGGTVRVETVTQTDQRLPWLRATVTETAGRAERHKDIAALRRAATEVLDSKAVYDALKARRLAFGPYLEGIDQAWRLADGGVLCRLRKEPPQQDFFKKNIFCPAPALGAAFEALLLAAPDLADHTIHAIDSAELAGADISDVLCLPEADGRFSVQFLDSNGRIMADMSGIAYGGQAVARAVETRSETPPSDNPVLLLQRDLREKAVAILKFAASDLGAREAFHDLGFDSISLTRYANDISAAYGIDLSPAIFFECEHIEALAEHLVKRHGVVPQTAKTDTAPAQAIPAQAAADVVSSPPLPDPVTAPAPKRSGGPADDRIAIIGMAGRFPQSPDVESFFDNLLAGRDLTSDLPLERYSLAYAERLCKAGFTGHGGFLEDVDRFDAAFFKVSPVEAERMDPQQRLLLETAWRALEDAGYTPEDLPRRTGVFVGITSLDYADLWHAEGLAADGYVATGNSLAMAANRLSHQFNLSGPSQAIDTACSSSLVALLRARDALRAGQCSAALVGGVNLCLSLEGFEGPHQAGMLSPTGHCHTFGSAADGYARGEGVAVLLLKRLADAERDGDRILGVIAGGAENHGGRSGALTAPNAKAQAQLIVEAMDGIDPHTVSFIEAHGTGTELGDPVEINGLRRAYAALTGTERASAPPVGLGTVKSSIGHLEAAAGLAGVIKILMAMRRNELPPTLNSTPLNPHIDLDGSPFRIVTEREPWPAGNATAPRRAGVSSFGFGGTNAHVVLESYDAPSSGSRQPLAPHSFAPTRFWLPTVKPAQTERDRMLFAADWVPAEASGQPYVGRRLAVGCGVQIGQGHGAEVVHLAPVGRGIGEAYADAARQLLELLQREMASPAHDDLLIQLAVPADGDGTLYAGLFGMLMTAAQEEPRIKIQMLEVPSASTAEMVAEWLLAEAGAPGGTHSRYQNGRRTIRTWRELPHSAPQHRWRDGGAYLIAGGMGGLGRLVAEDIARTAKGAVLVLTGSKPIDDDRQDVLKSLRELGAVTAYRQVDMADAAAVKALVGHIVEVHGGLSSVIHCVGTLRDGFLAGKSNEDLQAVLAPKVAGAIALHDACAGLDLDAFVLFSSLAGPFGNAGQADYAAANGFLDALARSSGGAIKSIDWPLWQEGGMRVDEATEQALFRRMGQRPLQTAAGLEALHLCLGAGASQVAVVAGEQTRIRNFFAAGQADTAAKPQIQPPAVETTNATVPSAALTAKTRSKLSGLFARISGLAAEAIDPQALLEDYGIDSLMITRLNNELGDIFRDLPKTLFFRHRTLAAVSDYLVETQPLACAEWAGVSETAAAPGEQKPAQTSTYNAVVQRSQHPAQDEPIAIIGISGTYPDAPDLDAFWENLLAGHDAVREIPEDRWSLDGFFESDPDEAVAQGKSYSKWGAFLDGFADFDPLFFKLSPRDAAAMDPQERLFLTSAWQALEDAGYTRDRLKASAGTEHGGARVGVFAGVTKTGYALYGPFTSEGGARVRPSTSFAGMANRVSHILDLSGPSLPVDTMCSSSLTAIHEACEHLRAGSCAMAIAGGVNLYLHPANYAELSAAHMLSPSGQCRSFGEGADGFVPGEGVGCVLLKPLSRALADGDRIHALIKGSAVNHGGRTNGYTVPSPAAQRDVVRAALDHAGLSARDLGSIEAHGTGTDLGDPIEVDGLTQAFAADTTDTGFCALGSVKSSIGHLEAAAGIAGLTKAVLQMQHRTLVPSLHAERTNPNIDLAKSPFTLQRDAAPWVSDEPRRAGISSFGAGGANAHVIVEEWTEPQSADRSGATGTGPQAIILSARDGDRLMEAAERFLAYLRKADTAKQPDTAPDLAAVISDLCMKLGSLLDVDPCDIDPEESFDALGLDASHASAMTRWIASSFSASLNLSDVELAGSVKGLASILCANGGQGAKPTNALDLADIAYTLQVGREAMDCRLGILARDIGELAEILEAWIAGSDRDLPVFVSHPHGKRGVLSSLSDDEVIAEVVARAWETDRLETVLRLWVEGVDIAWSALPQKQPAQIVSLPTYPFERNRYWIPAEIRGGLLGVDESTGLRQAVETPAGDAALLAEQETLEMAVARVLRVVLNEIPETDVMSTFWPWLEAAKALLDTQGRDNAASSEDAWAAWQAQKQSGQSLAQMELAETALRALPEILTGRRRATDVLFPDGRQTLVEAVYKENAVAARFSRTVADVVAQVVADRTPTQGKLRILEIGAGTGGTSESVFEALRTHADRIGEYAYTDVSRAFLIHAQRAYADKVPGLTTALFDVEKPLEDQQIAPGRYDLVIAANVLHATADIGRTLARVRETMAPGGVLLMNETSKPTLFTHVTFGLLEGWWRFTDPERRIPGTPSLTPNSWRTALAQTGFSWIAGSSKPELSLGQQIIAARAEGPAATEAASPMTAAVKAAANDVGPTVAATPVRASSENPLRAILLAALAETLNVAPSAIDVEKSFADYGLDSILGAELVHRLRKALGIDLDQTALFDFTNVLRLESYLTKEFPQAVATVQITPVEQSAAPANIAPAPVSQPQPSRKGDSHEPIAIVGASGRFAKSDTIDELWAHLAAGDDLVEPVSRFDLAPFYEGAEPGSYGRHGSFLDGIDRFDPVFFGISGLEATYMDPQQRLFLEEAWKTLENAGHAGDDMIGRRCGVFVGCAHGDYQELFIEQPPGQAFWGNTTSLIPARISYWLDLKGPAVAVDTACSSSLVALHLACQAIRNGECEMALAGGVFVQCSPRFFRYANAAQMLSPSGHCAAFGAGADGIVPGEAVGAVLLRPLSDALADGDTVLGVIAASGTNQDGTTNGITAPSAASQERLIRQVYDDYGIDPASIDFVEAHGTGTVLGDPIEHAALVRAYADAELNGHEIFLGSVKSNIGHATTAAGIAGLAKVLWSLNHETIPPTLHFAGGNPAIDFAKGPFRVNDAPVAWPVRPGGKRRAAISSFGFSGTNAHVVIEEAPETAAVREPASSQLFVLSARTPEQLRTQAEHLVSQLEADPDLLPEDVAFTLIAGRRAFAHRLVLVAGDLSELVTRLKAWLAGATESCVETGEAGPSGEEAGRQVSGSVSVADEGQRADQLRALGRAFLTGGHLDVRDMFCEPRRRVPLPTYPFAAKSYWVKATKPVVDQRPEPKLEAAAPVAPQEGQPAPRVRLAAPAAMAASATSADVVRSPKVTLPSIGKAGAPAEPEGEVTRGTDRDGVRRLNLTGAWGKPLASRLTEELEAASRDETVRAVVLTGDTTWKGNGRTVGGFDPEAVLNCAVPVIASVRATASEQAAAIALLSDFLVMADTARLEDVPAPASKLAACLRDRRLGKDRDGILRVPVGQEDEAALRLAGEIANGPREALALLKAHMRCELPLLLTDLPQTELQLDFAGGPQPGFAGSSRKIPLKTDVMDLELFDDGVVLLRMTERDGRNMFTPAFMDGLEEAFAKVAELTQAKVVVLTGHDTWFACGGTADGLADLQQGGSRFTDRRIYSLPLECELPVIAAMQGHGIGAGWSLGMYCDRAVFAAEGIYHSNYLWYGFTPGAGATLIFPHRLGDDLGREVLFTAREYRGRELGERSARVLVKPGREVLGTALTAAHALAGKPRAELLAMKAEMAAPLRALLDAVLERELAMHEKTFIGNDSVRARIAEKFGEADRATETTEASKPSSIDATALRTDIVSSLAEDLMIDVADIRDGDSFLDLGLDSILAVTWIRKLNTSYGIDLPATAVYAHPTVGALIAHVAELVGEQPVTEAAAPATLQSPPVQATPSPTETATGDHRRKLRTEIVSSLAEDLMIETSEIADSSGFLDLGLDSILAVTWVRKLNTRYGIDLPATAVYAHPTVGGLVDHVATLVPVEVSQVVEPEPVPVEADQSPAAIPASVPAQPSVDRHTSTDAIAIIGASGKFPKARNLGEFWENIRSGRDCIDEVPPSRWDIDRYYDPDPQAPGKSYCKWMGALDGAGEFDARFFNITPLEAELMDPQQRLFLETAWHAIEDAAIDPASLAGSRCGVYVSSGPSGYEDLISERNTYSLLGSSGSILAARISYLLDLRGPCLSIDTACSSSLVALAEACESLVSGTCDMALAGGACVLVGPNMFIDTAKVSMLSADGRCFSFDERANGFVPGEGVGAVLLKRLADAERDGDPIHAVIRGWGINQDGRTNGITAPNPKAQTALLKDVYERFEIDPATVGLIECHGTGTPLGDPIEVEGLTDAFEGVPAGDRCAIGSVKSNIGHLLASAGIAGVLKVMLALEHRQVPPSINVETLNSHIPFERTPFAVSRSLCDWDGPSGTPRRAGVSAFGFSGTNAHAVLEEYVPDAVATDGGTPKIFVLSARNRDRLIAYAGDMERFITARPDLDLTALVHTLQTGRSQFGERLAFAFTGRDDLLRKLSSVVAGRPLEGVYLSAGDADAVALFGSDDDARALVAKWLRSGEANGLNKVSELWAKGLAVDWPAMSAARLHLPGYPFERTSYWVEPAEEVQPSGTSETRPVAGSLLGTPPQEGEIGQVAVRINGDEPFLTTHTSGTERLMAGLFLPEIARNALERLSGEPVRSLQHLLWGRPVPVNGKPRDLTVIGMSDSEGLLYQVEADGDEGRPWHLGTVAAEPDGLRERKSLDETGSLPGADITPVFRDFAERCAIYSGPPSAEMATVSEVRRDGDALLARLVLPRGSAEDRQGLLFDPFVLDAVWRLLTFRAGGWVADAGAGNALAFPLSMERMTGFSSLEDKAIVRIDGGSDSVGLTVELYGADGRECLHLEGVRLTRLEQSRDIRIGEEVQP</sequence>
<feature type="region of interest" description="C-terminal hotdog fold" evidence="11">
    <location>
        <begin position="6779"/>
        <end position="6928"/>
    </location>
</feature>
<dbReference type="PROSITE" id="PS52019">
    <property type="entry name" value="PKS_MFAS_DH"/>
    <property type="match status" value="2"/>
</dbReference>
<evidence type="ECO:0000259" key="14">
    <source>
        <dbReference type="PROSITE" id="PS52004"/>
    </source>
</evidence>
<dbReference type="Gene3D" id="3.90.226.10">
    <property type="entry name" value="2-enoyl-CoA Hydratase, Chain A, domain 1"/>
    <property type="match status" value="1"/>
</dbReference>
<dbReference type="InterPro" id="IPR020807">
    <property type="entry name" value="PKS_DH"/>
</dbReference>
<comment type="pathway">
    <text evidence="2">Antibiotic biosynthesis.</text>
</comment>
<feature type="region of interest" description="Disordered" evidence="12">
    <location>
        <begin position="5216"/>
        <end position="5239"/>
    </location>
</feature>
<dbReference type="SMART" id="SM00822">
    <property type="entry name" value="PKS_KR"/>
    <property type="match status" value="2"/>
</dbReference>
<feature type="region of interest" description="Disordered" evidence="12">
    <location>
        <begin position="2483"/>
        <end position="2507"/>
    </location>
</feature>
<dbReference type="InterPro" id="IPR036291">
    <property type="entry name" value="NAD(P)-bd_dom_sf"/>
</dbReference>
<dbReference type="Pfam" id="PF22621">
    <property type="entry name" value="CurL-like_PKS_C"/>
    <property type="match status" value="1"/>
</dbReference>
<feature type="active site" description="Proton donor; for dehydratase activity" evidence="11">
    <location>
        <position position="801"/>
    </location>
</feature>
<dbReference type="CDD" id="cd02440">
    <property type="entry name" value="AdoMet_MTases"/>
    <property type="match status" value="1"/>
</dbReference>
<evidence type="ECO:0000256" key="10">
    <source>
        <dbReference type="ARBA" id="ARBA00054155"/>
    </source>
</evidence>
<dbReference type="FunFam" id="3.40.47.10:FF:000019">
    <property type="entry name" value="Polyketide synthase type I"/>
    <property type="match status" value="4"/>
</dbReference>
<dbReference type="Gene3D" id="1.10.1240.100">
    <property type="match status" value="4"/>
</dbReference>
<dbReference type="InterPro" id="IPR014030">
    <property type="entry name" value="Ketoacyl_synth_N"/>
</dbReference>
<feature type="region of interest" description="Disordered" evidence="12">
    <location>
        <begin position="5913"/>
        <end position="5936"/>
    </location>
</feature>
<dbReference type="PANTHER" id="PTHR43775">
    <property type="entry name" value="FATTY ACID SYNTHASE"/>
    <property type="match status" value="1"/>
</dbReference>
<dbReference type="InterPro" id="IPR020806">
    <property type="entry name" value="PKS_PP-bd"/>
</dbReference>
<dbReference type="InterPro" id="IPR049900">
    <property type="entry name" value="PKS_mFAS_DH"/>
</dbReference>
<feature type="region of interest" description="N-terminal hotdog fold" evidence="11">
    <location>
        <begin position="601"/>
        <end position="726"/>
    </location>
</feature>
<feature type="domain" description="PKS/mFAS DH" evidence="15">
    <location>
        <begin position="6647"/>
        <end position="6928"/>
    </location>
</feature>
<dbReference type="CDD" id="cd06558">
    <property type="entry name" value="crotonase-like"/>
    <property type="match status" value="1"/>
</dbReference>
<evidence type="ECO:0000256" key="11">
    <source>
        <dbReference type="PROSITE-ProRule" id="PRU01363"/>
    </source>
</evidence>
<keyword evidence="6" id="KW-0808">Transferase</keyword>
<feature type="active site" description="Proton acceptor; for dehydratase activity" evidence="11">
    <location>
        <position position="6680"/>
    </location>
</feature>
<dbReference type="InterPro" id="IPR013217">
    <property type="entry name" value="Methyltransf_12"/>
</dbReference>
<dbReference type="Pfam" id="PF00378">
    <property type="entry name" value="ECH_1"/>
    <property type="match status" value="1"/>
</dbReference>
<evidence type="ECO:0000256" key="6">
    <source>
        <dbReference type="ARBA" id="ARBA00022679"/>
    </source>
</evidence>
<dbReference type="InterPro" id="IPR054514">
    <property type="entry name" value="RhiE-like_linker"/>
</dbReference>
<feature type="active site" description="Proton donor; for dehydratase activity" evidence="11">
    <location>
        <position position="6844"/>
    </location>
</feature>
<feature type="domain" description="PKS/mFAS DH" evidence="15">
    <location>
        <begin position="601"/>
        <end position="885"/>
    </location>
</feature>
<dbReference type="EMBL" id="JABFCZ010000001">
    <property type="protein sequence ID" value="MBD1544677.1"/>
    <property type="molecule type" value="Genomic_DNA"/>
</dbReference>
<dbReference type="SUPFAM" id="SSF53335">
    <property type="entry name" value="S-adenosyl-L-methionine-dependent methyltransferases"/>
    <property type="match status" value="1"/>
</dbReference>
<dbReference type="PANTHER" id="PTHR43775:SF37">
    <property type="entry name" value="SI:DKEY-61P9.11"/>
    <property type="match status" value="1"/>
</dbReference>
<dbReference type="Pfam" id="PF21089">
    <property type="entry name" value="PKS_DH_N"/>
    <property type="match status" value="1"/>
</dbReference>
<feature type="domain" description="Carrier" evidence="13">
    <location>
        <begin position="4598"/>
        <end position="4672"/>
    </location>
</feature>
<dbReference type="Gene3D" id="3.40.50.720">
    <property type="entry name" value="NAD(P)-binding Rossmann-like Domain"/>
    <property type="match status" value="2"/>
</dbReference>
<feature type="domain" description="Carrier" evidence="13">
    <location>
        <begin position="5934"/>
        <end position="6011"/>
    </location>
</feature>
<dbReference type="InterPro" id="IPR006162">
    <property type="entry name" value="Ppantetheine_attach_site"/>
</dbReference>
<evidence type="ECO:0000256" key="12">
    <source>
        <dbReference type="SAM" id="MobiDB-lite"/>
    </source>
</evidence>
<keyword evidence="4" id="KW-0963">Cytoplasm</keyword>
<dbReference type="SUPFAM" id="SSF51735">
    <property type="entry name" value="NAD(P)-binding Rossmann-fold domains"/>
    <property type="match status" value="2"/>
</dbReference>
<dbReference type="InterPro" id="IPR042104">
    <property type="entry name" value="PKS_dehydratase_sf"/>
</dbReference>
<feature type="domain" description="Ketosynthase family 3 (KS3)" evidence="14">
    <location>
        <begin position="1490"/>
        <end position="1923"/>
    </location>
</feature>
<dbReference type="SUPFAM" id="SSF52096">
    <property type="entry name" value="ClpP/crotonase"/>
    <property type="match status" value="2"/>
</dbReference>
<dbReference type="InterPro" id="IPR029063">
    <property type="entry name" value="SAM-dependent_MTases_sf"/>
</dbReference>
<protein>
    <submittedName>
        <fullName evidence="16">SDR family NAD(P)-dependent oxidoreductase</fullName>
    </submittedName>
</protein>
<dbReference type="RefSeq" id="WP_190289358.1">
    <property type="nucleotide sequence ID" value="NZ_JABFCZ010000001.1"/>
</dbReference>
<dbReference type="InterPro" id="IPR018201">
    <property type="entry name" value="Ketoacyl_synth_AS"/>
</dbReference>
<evidence type="ECO:0000256" key="3">
    <source>
        <dbReference type="ARBA" id="ARBA00022450"/>
    </source>
</evidence>
<dbReference type="PROSITE" id="PS00606">
    <property type="entry name" value="KS3_1"/>
    <property type="match status" value="3"/>
</dbReference>
<dbReference type="InterPro" id="IPR049552">
    <property type="entry name" value="PKS_DH_N"/>
</dbReference>
<evidence type="ECO:0000256" key="1">
    <source>
        <dbReference type="ARBA" id="ARBA00004496"/>
    </source>
</evidence>
<evidence type="ECO:0000259" key="13">
    <source>
        <dbReference type="PROSITE" id="PS50075"/>
    </source>
</evidence>
<keyword evidence="8" id="KW-0511">Multifunctional enzyme</keyword>
<comment type="function">
    <text evidence="10">Involved in production of the polyketide antibiotic thailandamide.</text>
</comment>
<feature type="domain" description="Ketosynthase family 3 (KS3)" evidence="14">
    <location>
        <begin position="6051"/>
        <end position="6471"/>
    </location>
</feature>
<evidence type="ECO:0000313" key="17">
    <source>
        <dbReference type="Proteomes" id="UP000598467"/>
    </source>
</evidence>
<evidence type="ECO:0000256" key="2">
    <source>
        <dbReference type="ARBA" id="ARBA00004792"/>
    </source>
</evidence>
<dbReference type="CDD" id="cd00833">
    <property type="entry name" value="PKS"/>
    <property type="match status" value="6"/>
</dbReference>
<dbReference type="Gene3D" id="6.20.390.20">
    <property type="match status" value="1"/>
</dbReference>
<feature type="compositionally biased region" description="Polar residues" evidence="12">
    <location>
        <begin position="5915"/>
        <end position="5931"/>
    </location>
</feature>
<dbReference type="CDD" id="cd08953">
    <property type="entry name" value="KR_2_SDR_x"/>
    <property type="match status" value="2"/>
</dbReference>
<feature type="active site" description="Proton acceptor; for dehydratase activity" evidence="11">
    <location>
        <position position="630"/>
    </location>
</feature>
<dbReference type="Pfam" id="PF22336">
    <property type="entry name" value="RhiE-like_linker"/>
    <property type="match status" value="3"/>
</dbReference>
<dbReference type="SUPFAM" id="SSF47336">
    <property type="entry name" value="ACP-like"/>
    <property type="match status" value="6"/>
</dbReference>
<dbReference type="SMART" id="SM00823">
    <property type="entry name" value="PKS_PP"/>
    <property type="match status" value="6"/>
</dbReference>
<dbReference type="Gene3D" id="3.40.47.10">
    <property type="match status" value="6"/>
</dbReference>
<keyword evidence="5" id="KW-0597">Phosphoprotein</keyword>
<evidence type="ECO:0000259" key="15">
    <source>
        <dbReference type="PROSITE" id="PS52019"/>
    </source>
</evidence>
<dbReference type="Gene3D" id="3.10.129.110">
    <property type="entry name" value="Polyketide synthase dehydratase"/>
    <property type="match status" value="3"/>
</dbReference>
<dbReference type="GO" id="GO:0004312">
    <property type="term" value="F:fatty acid synthase activity"/>
    <property type="evidence" value="ECO:0007669"/>
    <property type="project" value="TreeGrafter"/>
</dbReference>
<feature type="compositionally biased region" description="Basic and acidic residues" evidence="12">
    <location>
        <begin position="1478"/>
        <end position="1489"/>
    </location>
</feature>
<dbReference type="InterPro" id="IPR032821">
    <property type="entry name" value="PKS_assoc"/>
</dbReference>
<organism evidence="16 17">
    <name type="scientific">Roseibium aggregatum</name>
    <dbReference type="NCBI Taxonomy" id="187304"/>
    <lineage>
        <taxon>Bacteria</taxon>
        <taxon>Pseudomonadati</taxon>
        <taxon>Pseudomonadota</taxon>
        <taxon>Alphaproteobacteria</taxon>
        <taxon>Hyphomicrobiales</taxon>
        <taxon>Stappiaceae</taxon>
        <taxon>Roseibium</taxon>
    </lineage>
</organism>
<feature type="domain" description="Carrier" evidence="13">
    <location>
        <begin position="5825"/>
        <end position="5902"/>
    </location>
</feature>
<evidence type="ECO:0000256" key="5">
    <source>
        <dbReference type="ARBA" id="ARBA00022553"/>
    </source>
</evidence>
<dbReference type="Gene3D" id="3.40.50.150">
    <property type="entry name" value="Vaccinia Virus protein VP39"/>
    <property type="match status" value="1"/>
</dbReference>
<dbReference type="InterPro" id="IPR049551">
    <property type="entry name" value="PKS_DH_C"/>
</dbReference>
<feature type="domain" description="Carrier" evidence="13">
    <location>
        <begin position="2383"/>
        <end position="2460"/>
    </location>
</feature>
<comment type="subcellular location">
    <subcellularLocation>
        <location evidence="1">Cytoplasm</location>
    </subcellularLocation>
</comment>
<feature type="region of interest" description="C-terminal hotdog fold" evidence="11">
    <location>
        <begin position="740"/>
        <end position="885"/>
    </location>
</feature>
<evidence type="ECO:0000256" key="8">
    <source>
        <dbReference type="ARBA" id="ARBA00023268"/>
    </source>
</evidence>
<dbReference type="SUPFAM" id="SSF53901">
    <property type="entry name" value="Thiolase-like"/>
    <property type="match status" value="6"/>
</dbReference>
<dbReference type="InterPro" id="IPR016039">
    <property type="entry name" value="Thiolase-like"/>
</dbReference>
<dbReference type="GO" id="GO:0005737">
    <property type="term" value="C:cytoplasm"/>
    <property type="evidence" value="ECO:0007669"/>
    <property type="project" value="UniProtKB-SubCell"/>
</dbReference>
<feature type="domain" description="Ketosynthase family 3 (KS3)" evidence="14">
    <location>
        <begin position="3512"/>
        <end position="3945"/>
    </location>
</feature>
<dbReference type="GO" id="GO:0003857">
    <property type="term" value="F:(3S)-3-hydroxyacyl-CoA dehydrogenase (NAD+) activity"/>
    <property type="evidence" value="ECO:0007669"/>
    <property type="project" value="UniProtKB-EC"/>
</dbReference>
<dbReference type="InterPro" id="IPR057326">
    <property type="entry name" value="KR_dom"/>
</dbReference>
<proteinExistence type="predicted"/>
<evidence type="ECO:0000256" key="4">
    <source>
        <dbReference type="ARBA" id="ARBA00022490"/>
    </source>
</evidence>
<keyword evidence="3" id="KW-0596">Phosphopantetheine</keyword>
<keyword evidence="7" id="KW-0677">Repeat</keyword>
<dbReference type="Pfam" id="PF00109">
    <property type="entry name" value="ketoacyl-synt"/>
    <property type="match status" value="6"/>
</dbReference>
<dbReference type="Pfam" id="PF14765">
    <property type="entry name" value="PS-DH"/>
    <property type="match status" value="3"/>
</dbReference>
<dbReference type="SMART" id="SM00825">
    <property type="entry name" value="PKS_KS"/>
    <property type="match status" value="6"/>
</dbReference>
<accession>A0A926NNY5</accession>
<dbReference type="InterPro" id="IPR050091">
    <property type="entry name" value="PKS_NRPS_Biosynth_Enz"/>
</dbReference>
<dbReference type="Pfam" id="PF08659">
    <property type="entry name" value="KR"/>
    <property type="match status" value="2"/>
</dbReference>
<dbReference type="InterPro" id="IPR013968">
    <property type="entry name" value="PKS_KR"/>
</dbReference>
<feature type="domain" description="Carrier" evidence="13">
    <location>
        <begin position="1357"/>
        <end position="1430"/>
    </location>
</feature>
<dbReference type="InterPro" id="IPR014031">
    <property type="entry name" value="Ketoacyl_synth_C"/>
</dbReference>
<reference evidence="16" key="1">
    <citation type="submission" date="2020-05" db="EMBL/GenBank/DDBJ databases">
        <title>Identification of trans-AT polyketide cluster in two marine bacteria, producers of a novel glutaramide-containing polyketide sesbanimide D and analogs.</title>
        <authorList>
            <person name="Kacar D."/>
            <person name="Rodriguez P."/>
            <person name="Canedo L."/>
            <person name="Gonzalez E."/>
            <person name="Galan B."/>
            <person name="De La Calle F."/>
            <person name="Garcia J.L."/>
        </authorList>
    </citation>
    <scope>NUCLEOTIDE SEQUENCE</scope>
    <source>
        <strain evidence="16">PHM038</strain>
    </source>
</reference>
<feature type="domain" description="Ketosynthase family 3 (KS3)" evidence="14">
    <location>
        <begin position="4710"/>
        <end position="5127"/>
    </location>
</feature>
<evidence type="ECO:0000256" key="9">
    <source>
        <dbReference type="ARBA" id="ARBA00049556"/>
    </source>
</evidence>
<gene>
    <name evidence="16" type="ORF">HK439_00240</name>
</gene>
<feature type="region of interest" description="N-terminal hotdog fold" evidence="11">
    <location>
        <begin position="6647"/>
        <end position="6767"/>
    </location>
</feature>
<dbReference type="GO" id="GO:0004315">
    <property type="term" value="F:3-oxoacyl-[acyl-carrier-protein] synthase activity"/>
    <property type="evidence" value="ECO:0007669"/>
    <property type="project" value="InterPro"/>
</dbReference>
<name>A0A926NNY5_9HYPH</name>
<comment type="catalytic activity">
    <reaction evidence="9">
        <text>a (3S)-3-hydroxyacyl-CoA + NAD(+) = a 3-oxoacyl-CoA + NADH + H(+)</text>
        <dbReference type="Rhea" id="RHEA:22432"/>
        <dbReference type="ChEBI" id="CHEBI:15378"/>
        <dbReference type="ChEBI" id="CHEBI:57318"/>
        <dbReference type="ChEBI" id="CHEBI:57540"/>
        <dbReference type="ChEBI" id="CHEBI:57945"/>
        <dbReference type="ChEBI" id="CHEBI:90726"/>
        <dbReference type="EC" id="1.1.1.35"/>
    </reaction>
</comment>
<evidence type="ECO:0000256" key="7">
    <source>
        <dbReference type="ARBA" id="ARBA00022737"/>
    </source>
</evidence>
<dbReference type="Pfam" id="PF08242">
    <property type="entry name" value="Methyltransf_12"/>
    <property type="match status" value="1"/>
</dbReference>
<dbReference type="PROSITE" id="PS50075">
    <property type="entry name" value="CARRIER"/>
    <property type="match status" value="6"/>
</dbReference>
<dbReference type="PROSITE" id="PS52004">
    <property type="entry name" value="KS3_2"/>
    <property type="match status" value="6"/>
</dbReference>
<feature type="region of interest" description="Disordered" evidence="12">
    <location>
        <begin position="1449"/>
        <end position="1489"/>
    </location>
</feature>
<dbReference type="Pfam" id="PF16197">
    <property type="entry name" value="KAsynt_C_assoc"/>
    <property type="match status" value="3"/>
</dbReference>
<dbReference type="GO" id="GO:0006633">
    <property type="term" value="P:fatty acid biosynthetic process"/>
    <property type="evidence" value="ECO:0007669"/>
    <property type="project" value="InterPro"/>
</dbReference>
<dbReference type="Proteomes" id="UP000598467">
    <property type="component" value="Unassembled WGS sequence"/>
</dbReference>
<comment type="caution">
    <text evidence="16">The sequence shown here is derived from an EMBL/GenBank/DDBJ whole genome shotgun (WGS) entry which is preliminary data.</text>
</comment>
<evidence type="ECO:0000313" key="16">
    <source>
        <dbReference type="EMBL" id="MBD1544677.1"/>
    </source>
</evidence>
<dbReference type="InterPro" id="IPR020841">
    <property type="entry name" value="PKS_Beta-ketoAc_synthase_dom"/>
</dbReference>
<dbReference type="GO" id="GO:0031177">
    <property type="term" value="F:phosphopantetheine binding"/>
    <property type="evidence" value="ECO:0007669"/>
    <property type="project" value="InterPro"/>
</dbReference>